<evidence type="ECO:0000256" key="5">
    <source>
        <dbReference type="ARBA" id="ARBA00023136"/>
    </source>
</evidence>
<comment type="similarity">
    <text evidence="6">Belongs to the OXA1/ALB3/YidC family.</text>
</comment>
<sequence length="458" mass="48576">MGAARRVLSSQAKTCFGPSLQVFPSDPSIFGTFQRSWHSANKEFDSGSSQRHYIKSTTTTLGQRSRAFSSGECLLWTSASSVLPGATNATNTRGFASIPWFGASGSPTSKSPPAADSAVDPAGASNGDSVSPPAGGALSVDGGEGAAGHVAFASAVVDAVGGAEAAAQAVAIGNSWWLTGLLIKGMCRTTEFLEIPWSATIPGVTLGARAAIFPLMVWMEKTKVTMQAIQPEVERLKQKYPGLYQGDRAAQQAFARETSELFARHNTSPTAPLMMLPISLSQVFLFGTFFFSLQNLFAAKLPSLVSGGLPWCPDLTAPDPTFVLPVVTAGLTLVSVELGATDMGTSSSSGLMKHFMRAAAGLFLVMGSYFPSGMFLYFATTNSFTLAQLAVLRSPAFRTAVGLPKLGPKSSATAQTESLSDMYKRFFKQLEDAQKPEGEGDGEVKTYPIRRSRRRKTR</sequence>
<name>A0A061S9X0_9CHLO</name>
<accession>A0A061S9X0</accession>
<evidence type="ECO:0000256" key="4">
    <source>
        <dbReference type="ARBA" id="ARBA00022989"/>
    </source>
</evidence>
<dbReference type="InterPro" id="IPR028055">
    <property type="entry name" value="YidC/Oxa/ALB_C"/>
</dbReference>
<evidence type="ECO:0000313" key="10">
    <source>
        <dbReference type="EMBL" id="JAC81972.1"/>
    </source>
</evidence>
<dbReference type="CDD" id="cd20069">
    <property type="entry name" value="5TM_Oxa1-like"/>
    <property type="match status" value="1"/>
</dbReference>
<protein>
    <submittedName>
        <fullName evidence="10">Preprotein translocase subunit YidC</fullName>
    </submittedName>
</protein>
<dbReference type="InterPro" id="IPR001708">
    <property type="entry name" value="YidC/ALB3/OXA1/COX18"/>
</dbReference>
<keyword evidence="3 6" id="KW-0812">Transmembrane</keyword>
<feature type="transmembrane region" description="Helical" evidence="8">
    <location>
        <begin position="322"/>
        <end position="340"/>
    </location>
</feature>
<evidence type="ECO:0000256" key="2">
    <source>
        <dbReference type="ARBA" id="ARBA00010583"/>
    </source>
</evidence>
<dbReference type="EMBL" id="GBEZ01003145">
    <property type="protein sequence ID" value="JAC81972.1"/>
    <property type="molecule type" value="Transcribed_RNA"/>
</dbReference>
<dbReference type="Pfam" id="PF02096">
    <property type="entry name" value="60KD_IMP"/>
    <property type="match status" value="1"/>
</dbReference>
<dbReference type="AlphaFoldDB" id="A0A061S9X0"/>
<feature type="transmembrane region" description="Helical" evidence="8">
    <location>
        <begin position="360"/>
        <end position="379"/>
    </location>
</feature>
<evidence type="ECO:0000256" key="8">
    <source>
        <dbReference type="SAM" id="Phobius"/>
    </source>
</evidence>
<dbReference type="GO" id="GO:0032977">
    <property type="term" value="F:membrane insertase activity"/>
    <property type="evidence" value="ECO:0007669"/>
    <property type="project" value="InterPro"/>
</dbReference>
<proteinExistence type="inferred from homology"/>
<dbReference type="GO" id="GO:0005743">
    <property type="term" value="C:mitochondrial inner membrane"/>
    <property type="evidence" value="ECO:0007669"/>
    <property type="project" value="TreeGrafter"/>
</dbReference>
<evidence type="ECO:0000259" key="9">
    <source>
        <dbReference type="Pfam" id="PF02096"/>
    </source>
</evidence>
<organism evidence="10">
    <name type="scientific">Tetraselmis sp. GSL018</name>
    <dbReference type="NCBI Taxonomy" id="582737"/>
    <lineage>
        <taxon>Eukaryota</taxon>
        <taxon>Viridiplantae</taxon>
        <taxon>Chlorophyta</taxon>
        <taxon>core chlorophytes</taxon>
        <taxon>Chlorodendrophyceae</taxon>
        <taxon>Chlorodendrales</taxon>
        <taxon>Chlorodendraceae</taxon>
        <taxon>Tetraselmis</taxon>
    </lineage>
</organism>
<feature type="region of interest" description="Disordered" evidence="7">
    <location>
        <begin position="106"/>
        <end position="140"/>
    </location>
</feature>
<feature type="compositionally biased region" description="Basic and acidic residues" evidence="7">
    <location>
        <begin position="432"/>
        <end position="444"/>
    </location>
</feature>
<reference evidence="10" key="1">
    <citation type="submission" date="2014-05" db="EMBL/GenBank/DDBJ databases">
        <title>The transcriptome of the halophilic microalga Tetraselmis sp. GSL018 isolated from the Great Salt Lake, Utah.</title>
        <authorList>
            <person name="Jinkerson R.E."/>
            <person name="D'Adamo S."/>
            <person name="Posewitz M.C."/>
        </authorList>
    </citation>
    <scope>NUCLEOTIDE SEQUENCE</scope>
    <source>
        <strain evidence="10">GSL018</strain>
    </source>
</reference>
<comment type="subcellular location">
    <subcellularLocation>
        <location evidence="1 6">Membrane</location>
        <topology evidence="1 6">Multi-pass membrane protein</topology>
    </subcellularLocation>
</comment>
<feature type="domain" description="Membrane insertase YidC/Oxa/ALB C-terminal" evidence="9">
    <location>
        <begin position="197"/>
        <end position="392"/>
    </location>
</feature>
<gene>
    <name evidence="10" type="primary">SPOIIIJ</name>
    <name evidence="10" type="ORF">TSPGSL018_6721</name>
</gene>
<evidence type="ECO:0000256" key="6">
    <source>
        <dbReference type="RuleBase" id="RU003945"/>
    </source>
</evidence>
<dbReference type="GO" id="GO:0032979">
    <property type="term" value="P:protein insertion into mitochondrial inner membrane from matrix"/>
    <property type="evidence" value="ECO:0007669"/>
    <property type="project" value="TreeGrafter"/>
</dbReference>
<feature type="region of interest" description="Disordered" evidence="7">
    <location>
        <begin position="432"/>
        <end position="458"/>
    </location>
</feature>
<comment type="similarity">
    <text evidence="2">Belongs to the OXA1/ALB3/YidC (TC 2.A.9.2) family.</text>
</comment>
<evidence type="ECO:0000256" key="1">
    <source>
        <dbReference type="ARBA" id="ARBA00004141"/>
    </source>
</evidence>
<evidence type="ECO:0000256" key="3">
    <source>
        <dbReference type="ARBA" id="ARBA00022692"/>
    </source>
</evidence>
<evidence type="ECO:0000256" key="7">
    <source>
        <dbReference type="SAM" id="MobiDB-lite"/>
    </source>
</evidence>
<keyword evidence="5 8" id="KW-0472">Membrane</keyword>
<feature type="compositionally biased region" description="Low complexity" evidence="7">
    <location>
        <begin position="111"/>
        <end position="125"/>
    </location>
</feature>
<keyword evidence="4 8" id="KW-1133">Transmembrane helix</keyword>
<feature type="compositionally biased region" description="Basic residues" evidence="7">
    <location>
        <begin position="448"/>
        <end position="458"/>
    </location>
</feature>
<dbReference type="PANTHER" id="PTHR12428">
    <property type="entry name" value="OXA1"/>
    <property type="match status" value="1"/>
</dbReference>
<dbReference type="PANTHER" id="PTHR12428:SF65">
    <property type="entry name" value="CYTOCHROME C OXIDASE ASSEMBLY PROTEIN COX18, MITOCHONDRIAL"/>
    <property type="match status" value="1"/>
</dbReference>